<dbReference type="EMBL" id="AP022870">
    <property type="protein sequence ID" value="BCB74953.1"/>
    <property type="molecule type" value="Genomic_DNA"/>
</dbReference>
<evidence type="ECO:0000313" key="2">
    <source>
        <dbReference type="EMBL" id="BCB74953.1"/>
    </source>
</evidence>
<dbReference type="AlphaFoldDB" id="A0A6F8XMB9"/>
<sequence length="58" mass="6310">MAFEAGLDLLVFANQQTYAPAIVEDTVDNVVNLVHAGRITEARIDQSVARVDALRPKS</sequence>
<evidence type="ECO:0000256" key="1">
    <source>
        <dbReference type="ARBA" id="ARBA00022801"/>
    </source>
</evidence>
<protein>
    <submittedName>
        <fullName evidence="2">Uncharacterized protein</fullName>
    </submittedName>
</protein>
<keyword evidence="1" id="KW-0378">Hydrolase</keyword>
<dbReference type="SUPFAM" id="SSF51445">
    <property type="entry name" value="(Trans)glycosidases"/>
    <property type="match status" value="1"/>
</dbReference>
<reference evidence="2 3" key="2">
    <citation type="submission" date="2020-03" db="EMBL/GenBank/DDBJ databases">
        <authorList>
            <person name="Ichikawa N."/>
            <person name="Kimura A."/>
            <person name="Kitahashi Y."/>
            <person name="Uohara A."/>
        </authorList>
    </citation>
    <scope>NUCLEOTIDE SEQUENCE [LARGE SCALE GENOMIC DNA]</scope>
    <source>
        <strain evidence="2 3">NBRC 107702</strain>
    </source>
</reference>
<proteinExistence type="predicted"/>
<evidence type="ECO:0000313" key="3">
    <source>
        <dbReference type="Proteomes" id="UP000502508"/>
    </source>
</evidence>
<dbReference type="KEGG" id="pfla:Pflav_013630"/>
<gene>
    <name evidence="2" type="ORF">Pflav_013630</name>
</gene>
<dbReference type="GO" id="GO:0005975">
    <property type="term" value="P:carbohydrate metabolic process"/>
    <property type="evidence" value="ECO:0007669"/>
    <property type="project" value="InterPro"/>
</dbReference>
<dbReference type="InterPro" id="IPR036962">
    <property type="entry name" value="Glyco_hydro_3_N_sf"/>
</dbReference>
<dbReference type="Proteomes" id="UP000502508">
    <property type="component" value="Chromosome"/>
</dbReference>
<accession>A0A6F8XMB9</accession>
<keyword evidence="3" id="KW-1185">Reference proteome</keyword>
<dbReference type="InterPro" id="IPR017853">
    <property type="entry name" value="GH"/>
</dbReference>
<dbReference type="Gene3D" id="3.20.20.300">
    <property type="entry name" value="Glycoside hydrolase, family 3, N-terminal domain"/>
    <property type="match status" value="1"/>
</dbReference>
<dbReference type="GO" id="GO:0004553">
    <property type="term" value="F:hydrolase activity, hydrolyzing O-glycosyl compounds"/>
    <property type="evidence" value="ECO:0007669"/>
    <property type="project" value="InterPro"/>
</dbReference>
<name>A0A6F8XMB9_9ACTN</name>
<organism evidence="2 3">
    <name type="scientific">Phytohabitans flavus</name>
    <dbReference type="NCBI Taxonomy" id="1076124"/>
    <lineage>
        <taxon>Bacteria</taxon>
        <taxon>Bacillati</taxon>
        <taxon>Actinomycetota</taxon>
        <taxon>Actinomycetes</taxon>
        <taxon>Micromonosporales</taxon>
        <taxon>Micromonosporaceae</taxon>
    </lineage>
</organism>
<reference evidence="2 3" key="1">
    <citation type="submission" date="2020-03" db="EMBL/GenBank/DDBJ databases">
        <title>Whole genome shotgun sequence of Phytohabitans flavus NBRC 107702.</title>
        <authorList>
            <person name="Komaki H."/>
            <person name="Tamura T."/>
        </authorList>
    </citation>
    <scope>NUCLEOTIDE SEQUENCE [LARGE SCALE GENOMIC DNA]</scope>
    <source>
        <strain evidence="2 3">NBRC 107702</strain>
    </source>
</reference>